<dbReference type="Proteomes" id="UP001198630">
    <property type="component" value="Unassembled WGS sequence"/>
</dbReference>
<organism evidence="4 5">
    <name type="scientific">Rhodococcus rhodochrous</name>
    <dbReference type="NCBI Taxonomy" id="1829"/>
    <lineage>
        <taxon>Bacteria</taxon>
        <taxon>Bacillati</taxon>
        <taxon>Actinomycetota</taxon>
        <taxon>Actinomycetes</taxon>
        <taxon>Mycobacteriales</taxon>
        <taxon>Nocardiaceae</taxon>
        <taxon>Rhodococcus</taxon>
    </lineage>
</organism>
<evidence type="ECO:0000259" key="2">
    <source>
        <dbReference type="Pfam" id="PF02470"/>
    </source>
</evidence>
<dbReference type="PANTHER" id="PTHR33371">
    <property type="entry name" value="INTERMEMBRANE PHOSPHOLIPID TRANSPORT SYSTEM BINDING PROTEIN MLAD-RELATED"/>
    <property type="match status" value="1"/>
</dbReference>
<reference evidence="4" key="1">
    <citation type="submission" date="2021-11" db="EMBL/GenBank/DDBJ databases">
        <title>Development of a sustainable strategy for remediation of hydrocarbon-contaminated territories based on the waste exchange concept.</title>
        <authorList>
            <person name="Elkin A."/>
        </authorList>
    </citation>
    <scope>NUCLEOTIDE SEQUENCE</scope>
    <source>
        <strain evidence="4">IEGM 757</strain>
    </source>
</reference>
<keyword evidence="1" id="KW-0812">Transmembrane</keyword>
<dbReference type="InterPro" id="IPR024516">
    <property type="entry name" value="Mce_C"/>
</dbReference>
<proteinExistence type="predicted"/>
<evidence type="ECO:0000259" key="3">
    <source>
        <dbReference type="Pfam" id="PF11887"/>
    </source>
</evidence>
<evidence type="ECO:0000313" key="4">
    <source>
        <dbReference type="EMBL" id="MCD2114730.1"/>
    </source>
</evidence>
<feature type="transmembrane region" description="Helical" evidence="1">
    <location>
        <begin position="12"/>
        <end position="35"/>
    </location>
</feature>
<evidence type="ECO:0000313" key="5">
    <source>
        <dbReference type="Proteomes" id="UP001198630"/>
    </source>
</evidence>
<dbReference type="RefSeq" id="WP_230792707.1">
    <property type="nucleotide sequence ID" value="NZ_JAJNCO010000027.1"/>
</dbReference>
<name>A0AAW4XQ64_RHORH</name>
<dbReference type="GO" id="GO:0005576">
    <property type="term" value="C:extracellular region"/>
    <property type="evidence" value="ECO:0007669"/>
    <property type="project" value="TreeGrafter"/>
</dbReference>
<keyword evidence="1" id="KW-1133">Transmembrane helix</keyword>
<dbReference type="InterPro" id="IPR005693">
    <property type="entry name" value="Mce"/>
</dbReference>
<sequence length="387" mass="41029">MSGHHAERSRKAYVALGLVLVLIGTLATATSIAVYRGSFTSAIPVKLYADRAGLMLEPGSDVKMHEVVVGRVTEVRLVDGQAEISMHLDKSRASSIAENVSAAIDPTTLFGRKFVTLVQPELPSATMISAGAVLSTGEVATEINDLLDSLVTVLRTVEPEKVNGSLNALATSLQGRGDSLGDTLVELNTYLTSFNHSLPTLQRDLVQGAQTTDILADATPDLMATVDHASTTATTITDRQDQLNAFMLSFTGFGNSGRSFTEASGTPLIESLSSLAPTTKLLAERAPTLSCLVESLKQTNTYLERTVGGSDHPGLNILGTLLMGDPPYTNPTDLPVVRADGPATCYDWSQPPGHVDFNDGSTAYRPARTPMDLIGNPFAQFVLGGLR</sequence>
<dbReference type="AlphaFoldDB" id="A0AAW4XQ64"/>
<protein>
    <submittedName>
        <fullName evidence="4">MCE family protein</fullName>
    </submittedName>
</protein>
<feature type="domain" description="Mammalian cell entry C-terminal" evidence="3">
    <location>
        <begin position="125"/>
        <end position="341"/>
    </location>
</feature>
<dbReference type="Pfam" id="PF02470">
    <property type="entry name" value="MlaD"/>
    <property type="match status" value="1"/>
</dbReference>
<dbReference type="InterPro" id="IPR003399">
    <property type="entry name" value="Mce/MlaD"/>
</dbReference>
<feature type="domain" description="Mce/MlaD" evidence="2">
    <location>
        <begin position="43"/>
        <end position="119"/>
    </location>
</feature>
<dbReference type="InterPro" id="IPR052336">
    <property type="entry name" value="MlaD_Phospholipid_Transporter"/>
</dbReference>
<dbReference type="PANTHER" id="PTHR33371:SF19">
    <property type="entry name" value="MCE-FAMILY PROTEIN MCE4A"/>
    <property type="match status" value="1"/>
</dbReference>
<comment type="caution">
    <text evidence="4">The sequence shown here is derived from an EMBL/GenBank/DDBJ whole genome shotgun (WGS) entry which is preliminary data.</text>
</comment>
<keyword evidence="1" id="KW-0472">Membrane</keyword>
<dbReference type="EMBL" id="JAJNCO010000027">
    <property type="protein sequence ID" value="MCD2114730.1"/>
    <property type="molecule type" value="Genomic_DNA"/>
</dbReference>
<accession>A0AAW4XQ64</accession>
<dbReference type="GO" id="GO:0051701">
    <property type="term" value="P:biological process involved in interaction with host"/>
    <property type="evidence" value="ECO:0007669"/>
    <property type="project" value="TreeGrafter"/>
</dbReference>
<dbReference type="NCBIfam" id="TIGR00996">
    <property type="entry name" value="Mtu_fam_mce"/>
    <property type="match status" value="1"/>
</dbReference>
<evidence type="ECO:0000256" key="1">
    <source>
        <dbReference type="SAM" id="Phobius"/>
    </source>
</evidence>
<gene>
    <name evidence="4" type="ORF">LQ384_26880</name>
</gene>
<dbReference type="Pfam" id="PF11887">
    <property type="entry name" value="Mce4_CUP1"/>
    <property type="match status" value="1"/>
</dbReference>